<dbReference type="Proteomes" id="UP000239649">
    <property type="component" value="Unassembled WGS sequence"/>
</dbReference>
<dbReference type="GO" id="GO:0004601">
    <property type="term" value="F:peroxidase activity"/>
    <property type="evidence" value="ECO:0007669"/>
    <property type="project" value="InterPro"/>
</dbReference>
<dbReference type="OrthoDB" id="2113341at2759"/>
<dbReference type="AlphaFoldDB" id="A0A2P6VNW9"/>
<dbReference type="InterPro" id="IPR044831">
    <property type="entry name" value="Ccp1-like"/>
</dbReference>
<dbReference type="GO" id="GO:0000302">
    <property type="term" value="P:response to reactive oxygen species"/>
    <property type="evidence" value="ECO:0007669"/>
    <property type="project" value="TreeGrafter"/>
</dbReference>
<dbReference type="InterPro" id="IPR002016">
    <property type="entry name" value="Haem_peroxidase"/>
</dbReference>
<sequence length="351" mass="37023">MAAKVAAKGVAFRATPRPAASRLAQRLQLVCSAAREHAAAAADRRAVLLGLGAAVAAPLLQVAPAAAKEQLIPVASLTIIQRKQILAELEKRADDELSKVLTAADAPAAMRLLLADAGSYDAATKTGGCDGSIVLPEELNRPENKALAPLVEKLRQAKAAIDASANEGQGPLSWADTIVLAAKVASEAAWRQDKIDKAADAVKGAFIADSFGNPIDVKLGRIDAASANPSGRVPATDASLEEVQAFFTQLGAKPGAGEGAFSRKAPFTERQQFLLWPAVQTDGVATEAAMAAFNPKYAEWKQQYDSSRQTVTRTSYEVDLAATFAKLANLGAKYDKDAYLFPIKAKLPDRY</sequence>
<comment type="caution">
    <text evidence="4">The sequence shown here is derived from an EMBL/GenBank/DDBJ whole genome shotgun (WGS) entry which is preliminary data.</text>
</comment>
<evidence type="ECO:0000256" key="2">
    <source>
        <dbReference type="RuleBase" id="RU004241"/>
    </source>
</evidence>
<name>A0A2P6VNW9_9CHLO</name>
<dbReference type="SUPFAM" id="SSF48113">
    <property type="entry name" value="Heme-dependent peroxidases"/>
    <property type="match status" value="1"/>
</dbReference>
<comment type="similarity">
    <text evidence="2">Belongs to the peroxidase family.</text>
</comment>
<dbReference type="Pfam" id="PF00141">
    <property type="entry name" value="peroxidase"/>
    <property type="match status" value="1"/>
</dbReference>
<dbReference type="PROSITE" id="PS50873">
    <property type="entry name" value="PEROXIDASE_4"/>
    <property type="match status" value="1"/>
</dbReference>
<dbReference type="Gene3D" id="1.10.520.10">
    <property type="match status" value="2"/>
</dbReference>
<proteinExistence type="inferred from homology"/>
<feature type="domain" description="Plant heme peroxidase family profile" evidence="3">
    <location>
        <begin position="128"/>
        <end position="251"/>
    </location>
</feature>
<dbReference type="GO" id="GO:0020037">
    <property type="term" value="F:heme binding"/>
    <property type="evidence" value="ECO:0007669"/>
    <property type="project" value="InterPro"/>
</dbReference>
<keyword evidence="1" id="KW-0560">Oxidoreductase</keyword>
<organism evidence="4 5">
    <name type="scientific">Micractinium conductrix</name>
    <dbReference type="NCBI Taxonomy" id="554055"/>
    <lineage>
        <taxon>Eukaryota</taxon>
        <taxon>Viridiplantae</taxon>
        <taxon>Chlorophyta</taxon>
        <taxon>core chlorophytes</taxon>
        <taxon>Trebouxiophyceae</taxon>
        <taxon>Chlorellales</taxon>
        <taxon>Chlorellaceae</taxon>
        <taxon>Chlorella clade</taxon>
        <taxon>Micractinium</taxon>
    </lineage>
</organism>
<protein>
    <submittedName>
        <fullName evidence="4">Thylakoid lumenal 29 kDa chloroplastic</fullName>
    </submittedName>
</protein>
<dbReference type="GO" id="GO:0034599">
    <property type="term" value="P:cellular response to oxidative stress"/>
    <property type="evidence" value="ECO:0007669"/>
    <property type="project" value="InterPro"/>
</dbReference>
<dbReference type="CDD" id="cd00314">
    <property type="entry name" value="plant_peroxidase_like"/>
    <property type="match status" value="1"/>
</dbReference>
<reference evidence="4 5" key="1">
    <citation type="journal article" date="2018" name="Plant J.">
        <title>Genome sequences of Chlorella sorokiniana UTEX 1602 and Micractinium conductrix SAG 241.80: implications to maltose excretion by a green alga.</title>
        <authorList>
            <person name="Arriola M.B."/>
            <person name="Velmurugan N."/>
            <person name="Zhang Y."/>
            <person name="Plunkett M.H."/>
            <person name="Hondzo H."/>
            <person name="Barney B.M."/>
        </authorList>
    </citation>
    <scope>NUCLEOTIDE SEQUENCE [LARGE SCALE GENOMIC DNA]</scope>
    <source>
        <strain evidence="4 5">SAG 241.80</strain>
    </source>
</reference>
<accession>A0A2P6VNW9</accession>
<dbReference type="InterPro" id="IPR010255">
    <property type="entry name" value="Haem_peroxidase_sf"/>
</dbReference>
<dbReference type="GO" id="GO:0042744">
    <property type="term" value="P:hydrogen peroxide catabolic process"/>
    <property type="evidence" value="ECO:0007669"/>
    <property type="project" value="TreeGrafter"/>
</dbReference>
<evidence type="ECO:0000259" key="3">
    <source>
        <dbReference type="PROSITE" id="PS50873"/>
    </source>
</evidence>
<dbReference type="PANTHER" id="PTHR31356">
    <property type="entry name" value="THYLAKOID LUMENAL 29 KDA PROTEIN, CHLOROPLASTIC-RELATED"/>
    <property type="match status" value="1"/>
</dbReference>
<dbReference type="EMBL" id="LHPF02000002">
    <property type="protein sequence ID" value="PSC75757.1"/>
    <property type="molecule type" value="Genomic_DNA"/>
</dbReference>
<evidence type="ECO:0000313" key="5">
    <source>
        <dbReference type="Proteomes" id="UP000239649"/>
    </source>
</evidence>
<dbReference type="PANTHER" id="PTHR31356:SF34">
    <property type="entry name" value="THYLAKOID LUMENAL 29 KDA PROTEIN, CHLOROPLASTIC"/>
    <property type="match status" value="1"/>
</dbReference>
<gene>
    <name evidence="4" type="ORF">C2E20_1464</name>
</gene>
<keyword evidence="5" id="KW-1185">Reference proteome</keyword>
<evidence type="ECO:0000256" key="1">
    <source>
        <dbReference type="ARBA" id="ARBA00023002"/>
    </source>
</evidence>
<dbReference type="STRING" id="554055.A0A2P6VNW9"/>
<evidence type="ECO:0000313" key="4">
    <source>
        <dbReference type="EMBL" id="PSC75757.1"/>
    </source>
</evidence>